<organism evidence="10 11">
    <name type="scientific">Neofusicoccum ribis</name>
    <dbReference type="NCBI Taxonomy" id="45134"/>
    <lineage>
        <taxon>Eukaryota</taxon>
        <taxon>Fungi</taxon>
        <taxon>Dikarya</taxon>
        <taxon>Ascomycota</taxon>
        <taxon>Pezizomycotina</taxon>
        <taxon>Dothideomycetes</taxon>
        <taxon>Dothideomycetes incertae sedis</taxon>
        <taxon>Botryosphaeriales</taxon>
        <taxon>Botryosphaeriaceae</taxon>
        <taxon>Neofusicoccum</taxon>
    </lineage>
</organism>
<evidence type="ECO:0000256" key="5">
    <source>
        <dbReference type="ARBA" id="ARBA00022833"/>
    </source>
</evidence>
<evidence type="ECO:0000313" key="11">
    <source>
        <dbReference type="Proteomes" id="UP001521116"/>
    </source>
</evidence>
<keyword evidence="5" id="KW-0862">Zinc</keyword>
<sequence length="649" mass="72445">MSKLIICQKKHCGQTFPTNKARKRHCDYEEDHDYCRKCDFLAEDWDDLTLHKATSPIVHLCCKFCGQDFKTISGRDRHIRQLHPVDQDLRCIGCHEHFVRAAALVEHLEFDYCTKISAQQFKSNIQHKNMVSKILENPEILGSKMFDFNVTDTDTTGGVALSETSGTNLLDEDTQSNANPLESEGGGSIMKPLVPDVKPRDLNGPRVGQRWPSLPTHSRDGSTTTDLSSSMAGISLAGSSGSRAPLYQGAPSDTYPTLSASTPSAPPSVSTEKPPKSGFATPNAWGGSSSASSVLFKGAKKTPITNEWDAALQAKDEEHERGNSNNLLWMRNWDPTHKDYNPERFYNPVIERYLCPLPQCDENFLEPFMLEHHISTIHAIAQLRCPQCLKLFKSVTALVAHCEAATSNCGISRSDRFGQAIDKFSGGFLGARDAHRPDFTEEDRKDRMGDDEKIMPGSGFKIGMIKYESTLPIDWPTNGFRDNVQIGRTWDEGGRGPNRLGHNINPAVPLSRSHKQHHSTKSIYPEPFKDFVPDIDPERAFAPSQEERNRRQNELTSGSMAQSEENVAPPSGQRKKKKQRRENMASQLIDSDRFKAVKKQQVDYEISEEPERVMTRDEAIYLADQKVAFSDAASMAGSSVAGSRKSAWK</sequence>
<feature type="compositionally biased region" description="Basic and acidic residues" evidence="8">
    <location>
        <begin position="527"/>
        <end position="553"/>
    </location>
</feature>
<keyword evidence="6" id="KW-0539">Nucleus</keyword>
<gene>
    <name evidence="10" type="ORF">SLS56_004994</name>
</gene>
<dbReference type="Proteomes" id="UP001521116">
    <property type="component" value="Unassembled WGS sequence"/>
</dbReference>
<evidence type="ECO:0000256" key="7">
    <source>
        <dbReference type="PROSITE-ProRule" id="PRU00042"/>
    </source>
</evidence>
<dbReference type="InterPro" id="IPR050888">
    <property type="entry name" value="ZnF_C2H2-type_TF"/>
</dbReference>
<keyword evidence="11" id="KW-1185">Reference proteome</keyword>
<feature type="compositionally biased region" description="Low complexity" evidence="8">
    <location>
        <begin position="254"/>
        <end position="271"/>
    </location>
</feature>
<dbReference type="SMART" id="SM00355">
    <property type="entry name" value="ZnF_C2H2"/>
    <property type="match status" value="5"/>
</dbReference>
<dbReference type="EMBL" id="JAJVDC020000048">
    <property type="protein sequence ID" value="KAL1630322.1"/>
    <property type="molecule type" value="Genomic_DNA"/>
</dbReference>
<protein>
    <recommendedName>
        <fullName evidence="9">C2H2-type domain-containing protein</fullName>
    </recommendedName>
</protein>
<reference evidence="10 11" key="1">
    <citation type="submission" date="2024-02" db="EMBL/GenBank/DDBJ databases">
        <title>De novo assembly and annotation of 12 fungi associated with fruit tree decline syndrome in Ontario, Canada.</title>
        <authorList>
            <person name="Sulman M."/>
            <person name="Ellouze W."/>
            <person name="Ilyukhin E."/>
        </authorList>
    </citation>
    <scope>NUCLEOTIDE SEQUENCE [LARGE SCALE GENOMIC DNA]</scope>
    <source>
        <strain evidence="10 11">M1-105</strain>
    </source>
</reference>
<dbReference type="InterPro" id="IPR013087">
    <property type="entry name" value="Znf_C2H2_type"/>
</dbReference>
<feature type="domain" description="C2H2-type" evidence="9">
    <location>
        <begin position="60"/>
        <end position="88"/>
    </location>
</feature>
<proteinExistence type="predicted"/>
<keyword evidence="4 7" id="KW-0863">Zinc-finger</keyword>
<comment type="subcellular location">
    <subcellularLocation>
        <location evidence="1">Nucleus</location>
    </subcellularLocation>
</comment>
<evidence type="ECO:0000256" key="4">
    <source>
        <dbReference type="ARBA" id="ARBA00022771"/>
    </source>
</evidence>
<feature type="region of interest" description="Disordered" evidence="8">
    <location>
        <begin position="488"/>
        <end position="594"/>
    </location>
</feature>
<evidence type="ECO:0000256" key="6">
    <source>
        <dbReference type="ARBA" id="ARBA00023242"/>
    </source>
</evidence>
<dbReference type="PROSITE" id="PS00028">
    <property type="entry name" value="ZINC_FINGER_C2H2_1"/>
    <property type="match status" value="2"/>
</dbReference>
<dbReference type="PROSITE" id="PS50157">
    <property type="entry name" value="ZINC_FINGER_C2H2_2"/>
    <property type="match status" value="1"/>
</dbReference>
<keyword evidence="2" id="KW-0479">Metal-binding</keyword>
<evidence type="ECO:0000256" key="2">
    <source>
        <dbReference type="ARBA" id="ARBA00022723"/>
    </source>
</evidence>
<dbReference type="PANTHER" id="PTHR24406">
    <property type="entry name" value="TRANSCRIPTIONAL REPRESSOR CTCFL-RELATED"/>
    <property type="match status" value="1"/>
</dbReference>
<feature type="compositionally biased region" description="Polar residues" evidence="8">
    <location>
        <begin position="221"/>
        <end position="242"/>
    </location>
</feature>
<keyword evidence="3" id="KW-0677">Repeat</keyword>
<dbReference type="Gene3D" id="3.30.160.60">
    <property type="entry name" value="Classic Zinc Finger"/>
    <property type="match status" value="2"/>
</dbReference>
<accession>A0ABR3SUR0</accession>
<evidence type="ECO:0000259" key="9">
    <source>
        <dbReference type="PROSITE" id="PS50157"/>
    </source>
</evidence>
<comment type="caution">
    <text evidence="10">The sequence shown here is derived from an EMBL/GenBank/DDBJ whole genome shotgun (WGS) entry which is preliminary data.</text>
</comment>
<feature type="compositionally biased region" description="Polar residues" evidence="8">
    <location>
        <begin position="554"/>
        <end position="565"/>
    </location>
</feature>
<feature type="region of interest" description="Disordered" evidence="8">
    <location>
        <begin position="164"/>
        <end position="289"/>
    </location>
</feature>
<evidence type="ECO:0000313" key="10">
    <source>
        <dbReference type="EMBL" id="KAL1630322.1"/>
    </source>
</evidence>
<evidence type="ECO:0000256" key="1">
    <source>
        <dbReference type="ARBA" id="ARBA00004123"/>
    </source>
</evidence>
<evidence type="ECO:0000256" key="3">
    <source>
        <dbReference type="ARBA" id="ARBA00022737"/>
    </source>
</evidence>
<name>A0ABR3SUR0_9PEZI</name>
<evidence type="ECO:0000256" key="8">
    <source>
        <dbReference type="SAM" id="MobiDB-lite"/>
    </source>
</evidence>